<evidence type="ECO:0000313" key="3">
    <source>
        <dbReference type="Proteomes" id="UP000546031"/>
    </source>
</evidence>
<dbReference type="RefSeq" id="WP_176274072.1">
    <property type="nucleotide sequence ID" value="NZ_JABWTA010000001.1"/>
</dbReference>
<feature type="compositionally biased region" description="Basic and acidic residues" evidence="1">
    <location>
        <begin position="23"/>
        <end position="32"/>
    </location>
</feature>
<organism evidence="2 3">
    <name type="scientific">Altererythrobacter lutimaris</name>
    <dbReference type="NCBI Taxonomy" id="2743979"/>
    <lineage>
        <taxon>Bacteria</taxon>
        <taxon>Pseudomonadati</taxon>
        <taxon>Pseudomonadota</taxon>
        <taxon>Alphaproteobacteria</taxon>
        <taxon>Sphingomonadales</taxon>
        <taxon>Erythrobacteraceae</taxon>
        <taxon>Altererythrobacter</taxon>
    </lineage>
</organism>
<gene>
    <name evidence="2" type="ORF">HUO12_13385</name>
</gene>
<dbReference type="EMBL" id="JABWTA010000001">
    <property type="protein sequence ID" value="NVE95892.1"/>
    <property type="molecule type" value="Genomic_DNA"/>
</dbReference>
<name>A0A850HIZ2_9SPHN</name>
<accession>A0A850HIZ2</accession>
<proteinExistence type="predicted"/>
<feature type="region of interest" description="Disordered" evidence="1">
    <location>
        <begin position="18"/>
        <end position="40"/>
    </location>
</feature>
<sequence length="236" mass="26160">MGWIDQLQLQSFRPALGAVSSRKANDPGDKKGRSLTSFDPKSERHCQTAAYVLPSSTRKFAATFLILAGTSGTLCWDGARLCGDGEPRPISLGGVMGDIVIRNEDGNSRRIGREGVSIIERMAREGMALATIAKRLRMSRTTLNEIRKRQPEVEEAIERGYSGMEDELVDLLMLRARNLEHPGGTTAAIFLLKSRRGYEGTKTPQHLTVINNDHRTISFPSAKDMDEYRRRIAADA</sequence>
<evidence type="ECO:0000256" key="1">
    <source>
        <dbReference type="SAM" id="MobiDB-lite"/>
    </source>
</evidence>
<reference evidence="2 3" key="1">
    <citation type="submission" date="2020-06" db="EMBL/GenBank/DDBJ databases">
        <title>Altererythrobacter lutimaris sp. nov., a marine bacterium isolated from a tidal flat.</title>
        <authorList>
            <person name="Kim D."/>
            <person name="Yoo Y."/>
            <person name="Kim J.-J."/>
        </authorList>
    </citation>
    <scope>NUCLEOTIDE SEQUENCE [LARGE SCALE GENOMIC DNA]</scope>
    <source>
        <strain evidence="2 3">JGD-16</strain>
    </source>
</reference>
<dbReference type="Proteomes" id="UP000546031">
    <property type="component" value="Unassembled WGS sequence"/>
</dbReference>
<keyword evidence="3" id="KW-1185">Reference proteome</keyword>
<protein>
    <recommendedName>
        <fullName evidence="4">Helix-turn-helix domain-containing protein</fullName>
    </recommendedName>
</protein>
<dbReference type="AlphaFoldDB" id="A0A850HIZ2"/>
<evidence type="ECO:0008006" key="4">
    <source>
        <dbReference type="Google" id="ProtNLM"/>
    </source>
</evidence>
<comment type="caution">
    <text evidence="2">The sequence shown here is derived from an EMBL/GenBank/DDBJ whole genome shotgun (WGS) entry which is preliminary data.</text>
</comment>
<evidence type="ECO:0000313" key="2">
    <source>
        <dbReference type="EMBL" id="NVE95892.1"/>
    </source>
</evidence>